<dbReference type="AlphaFoldDB" id="G2RA89"/>
<dbReference type="KEGG" id="ttt:THITE_2118529"/>
<feature type="region of interest" description="Disordered" evidence="1">
    <location>
        <begin position="1"/>
        <end position="31"/>
    </location>
</feature>
<feature type="compositionally biased region" description="Polar residues" evidence="1">
    <location>
        <begin position="111"/>
        <end position="125"/>
    </location>
</feature>
<feature type="compositionally biased region" description="Low complexity" evidence="1">
    <location>
        <begin position="71"/>
        <end position="82"/>
    </location>
</feature>
<proteinExistence type="predicted"/>
<feature type="compositionally biased region" description="Polar residues" evidence="1">
    <location>
        <begin position="1"/>
        <end position="10"/>
    </location>
</feature>
<dbReference type="EMBL" id="CP003012">
    <property type="protein sequence ID" value="AEO68821.1"/>
    <property type="molecule type" value="Genomic_DNA"/>
</dbReference>
<organism evidence="2 3">
    <name type="scientific">Thermothielavioides terrestris (strain ATCC 38088 / NRRL 8126)</name>
    <name type="common">Thielavia terrestris</name>
    <dbReference type="NCBI Taxonomy" id="578455"/>
    <lineage>
        <taxon>Eukaryota</taxon>
        <taxon>Fungi</taxon>
        <taxon>Dikarya</taxon>
        <taxon>Ascomycota</taxon>
        <taxon>Pezizomycotina</taxon>
        <taxon>Sordariomycetes</taxon>
        <taxon>Sordariomycetidae</taxon>
        <taxon>Sordariales</taxon>
        <taxon>Chaetomiaceae</taxon>
        <taxon>Thermothielavioides</taxon>
        <taxon>Thermothielavioides terrestris</taxon>
    </lineage>
</organism>
<name>G2RA89_THETT</name>
<dbReference type="RefSeq" id="XP_003655157.1">
    <property type="nucleotide sequence ID" value="XM_003655109.1"/>
</dbReference>
<gene>
    <name evidence="2" type="ORF">THITE_2118529</name>
</gene>
<feature type="region of interest" description="Disordered" evidence="1">
    <location>
        <begin position="64"/>
        <end position="125"/>
    </location>
</feature>
<dbReference type="GeneID" id="11524310"/>
<accession>G2RA89</accession>
<evidence type="ECO:0000256" key="1">
    <source>
        <dbReference type="SAM" id="MobiDB-lite"/>
    </source>
</evidence>
<keyword evidence="3" id="KW-1185">Reference proteome</keyword>
<evidence type="ECO:0000313" key="2">
    <source>
        <dbReference type="EMBL" id="AEO68821.1"/>
    </source>
</evidence>
<dbReference type="HOGENOM" id="CLU_1994188_0_0_1"/>
<feature type="compositionally biased region" description="Polar residues" evidence="1">
    <location>
        <begin position="91"/>
        <end position="103"/>
    </location>
</feature>
<sequence length="125" mass="13080">MASVSESQNVLPLAESLNAQPSEDKPPADLALCWQDLDQSPQDPGQTMANIALSQTWSFAAVPASPVTPESASSRTVQSSSQRDMDVAVSENIQGTVPETSGSDVVRSEASRFQVTSQVSLSTGA</sequence>
<reference evidence="2 3" key="1">
    <citation type="journal article" date="2011" name="Nat. Biotechnol.">
        <title>Comparative genomic analysis of the thermophilic biomass-degrading fungi Myceliophthora thermophila and Thielavia terrestris.</title>
        <authorList>
            <person name="Berka R.M."/>
            <person name="Grigoriev I.V."/>
            <person name="Otillar R."/>
            <person name="Salamov A."/>
            <person name="Grimwood J."/>
            <person name="Reid I."/>
            <person name="Ishmael N."/>
            <person name="John T."/>
            <person name="Darmond C."/>
            <person name="Moisan M.-C."/>
            <person name="Henrissat B."/>
            <person name="Coutinho P.M."/>
            <person name="Lombard V."/>
            <person name="Natvig D.O."/>
            <person name="Lindquist E."/>
            <person name="Schmutz J."/>
            <person name="Lucas S."/>
            <person name="Harris P."/>
            <person name="Powlowski J."/>
            <person name="Bellemare A."/>
            <person name="Taylor D."/>
            <person name="Butler G."/>
            <person name="de Vries R.P."/>
            <person name="Allijn I.E."/>
            <person name="van den Brink J."/>
            <person name="Ushinsky S."/>
            <person name="Storms R."/>
            <person name="Powell A.J."/>
            <person name="Paulsen I.T."/>
            <person name="Elbourne L.D.H."/>
            <person name="Baker S.E."/>
            <person name="Magnuson J."/>
            <person name="LaBoissiere S."/>
            <person name="Clutterbuck A.J."/>
            <person name="Martinez D."/>
            <person name="Wogulis M."/>
            <person name="de Leon A.L."/>
            <person name="Rey M.W."/>
            <person name="Tsang A."/>
        </authorList>
    </citation>
    <scope>NUCLEOTIDE SEQUENCE [LARGE SCALE GENOMIC DNA]</scope>
    <source>
        <strain evidence="3">ATCC 38088 / NRRL 8126</strain>
    </source>
</reference>
<dbReference type="Proteomes" id="UP000008181">
    <property type="component" value="Chromosome 4"/>
</dbReference>
<protein>
    <submittedName>
        <fullName evidence="2">Uncharacterized protein</fullName>
    </submittedName>
</protein>
<evidence type="ECO:0000313" key="3">
    <source>
        <dbReference type="Proteomes" id="UP000008181"/>
    </source>
</evidence>